<dbReference type="OrthoDB" id="9801622at2"/>
<dbReference type="AlphaFoldDB" id="A0A2G1QGV6"/>
<protein>
    <submittedName>
        <fullName evidence="3">Phosphatase PAP2 family protein</fullName>
    </submittedName>
</protein>
<feature type="transmembrane region" description="Helical" evidence="1">
    <location>
        <begin position="126"/>
        <end position="144"/>
    </location>
</feature>
<name>A0A2G1QGV6_9HYPH</name>
<accession>A0A2G1QGV6</accession>
<dbReference type="InterPro" id="IPR000326">
    <property type="entry name" value="PAP2/HPO"/>
</dbReference>
<dbReference type="PANTHER" id="PTHR14969">
    <property type="entry name" value="SPHINGOSINE-1-PHOSPHATE PHOSPHOHYDROLASE"/>
    <property type="match status" value="1"/>
</dbReference>
<evidence type="ECO:0000313" key="3">
    <source>
        <dbReference type="EMBL" id="PHP64767.1"/>
    </source>
</evidence>
<gene>
    <name evidence="3" type="ORF">CSC94_22740</name>
</gene>
<dbReference type="PANTHER" id="PTHR14969:SF13">
    <property type="entry name" value="AT30094P"/>
    <property type="match status" value="1"/>
</dbReference>
<reference evidence="3 4" key="1">
    <citation type="submission" date="2017-10" db="EMBL/GenBank/DDBJ databases">
        <title>Sedimentibacterium mangrovi gen. nov., sp. nov., a novel member of family Phyllobacteriacea isolated from mangrove sediment.</title>
        <authorList>
            <person name="Liao H."/>
            <person name="Tian Y."/>
        </authorList>
    </citation>
    <scope>NUCLEOTIDE SEQUENCE [LARGE SCALE GENOMIC DNA]</scope>
    <source>
        <strain evidence="3 4">X9-2-2</strain>
    </source>
</reference>
<keyword evidence="1" id="KW-0472">Membrane</keyword>
<keyword evidence="4" id="KW-1185">Reference proteome</keyword>
<dbReference type="InterPro" id="IPR036938">
    <property type="entry name" value="PAP2/HPO_sf"/>
</dbReference>
<feature type="transmembrane region" description="Helical" evidence="1">
    <location>
        <begin position="6"/>
        <end position="22"/>
    </location>
</feature>
<organism evidence="3 4">
    <name type="scientific">Zhengella mangrovi</name>
    <dbReference type="NCBI Taxonomy" id="1982044"/>
    <lineage>
        <taxon>Bacteria</taxon>
        <taxon>Pseudomonadati</taxon>
        <taxon>Pseudomonadota</taxon>
        <taxon>Alphaproteobacteria</taxon>
        <taxon>Hyphomicrobiales</taxon>
        <taxon>Notoacmeibacteraceae</taxon>
        <taxon>Zhengella</taxon>
    </lineage>
</organism>
<comment type="caution">
    <text evidence="3">The sequence shown here is derived from an EMBL/GenBank/DDBJ whole genome shotgun (WGS) entry which is preliminary data.</text>
</comment>
<sequence>MIALTQFGVPLMVAFVALQWWAPGERPHVRHVTISAGLSFLLGLGINQVVLLLVDRVRPYDAGVSHLIIAPSADPSFPSDHATAVAAIVAAFCCTGLGRRTAILALGALLVMWSRVYVGTHYASDVLGGMATGFLAAVAVRLVYREGSRLDRLATGIF</sequence>
<dbReference type="SMART" id="SM00014">
    <property type="entry name" value="acidPPc"/>
    <property type="match status" value="1"/>
</dbReference>
<dbReference type="SUPFAM" id="SSF48317">
    <property type="entry name" value="Acid phosphatase/Vanadium-dependent haloperoxidase"/>
    <property type="match status" value="1"/>
</dbReference>
<dbReference type="EMBL" id="PDVP01000024">
    <property type="protein sequence ID" value="PHP64767.1"/>
    <property type="molecule type" value="Genomic_DNA"/>
</dbReference>
<feature type="domain" description="Phosphatidic acid phosphatase type 2/haloperoxidase" evidence="2">
    <location>
        <begin position="33"/>
        <end position="141"/>
    </location>
</feature>
<dbReference type="Proteomes" id="UP000221168">
    <property type="component" value="Unassembled WGS sequence"/>
</dbReference>
<keyword evidence="1" id="KW-0812">Transmembrane</keyword>
<evidence type="ECO:0000259" key="2">
    <source>
        <dbReference type="SMART" id="SM00014"/>
    </source>
</evidence>
<proteinExistence type="predicted"/>
<feature type="transmembrane region" description="Helical" evidence="1">
    <location>
        <begin position="34"/>
        <end position="54"/>
    </location>
</feature>
<evidence type="ECO:0000313" key="4">
    <source>
        <dbReference type="Proteomes" id="UP000221168"/>
    </source>
</evidence>
<feature type="transmembrane region" description="Helical" evidence="1">
    <location>
        <begin position="103"/>
        <end position="120"/>
    </location>
</feature>
<keyword evidence="1" id="KW-1133">Transmembrane helix</keyword>
<evidence type="ECO:0000256" key="1">
    <source>
        <dbReference type="SAM" id="Phobius"/>
    </source>
</evidence>
<dbReference type="Pfam" id="PF01569">
    <property type="entry name" value="PAP2"/>
    <property type="match status" value="1"/>
</dbReference>
<dbReference type="Gene3D" id="1.20.144.10">
    <property type="entry name" value="Phosphatidic acid phosphatase type 2/haloperoxidase"/>
    <property type="match status" value="1"/>
</dbReference>